<organism evidence="1 2">
    <name type="scientific">Trametes sanguinea</name>
    <dbReference type="NCBI Taxonomy" id="158606"/>
    <lineage>
        <taxon>Eukaryota</taxon>
        <taxon>Fungi</taxon>
        <taxon>Dikarya</taxon>
        <taxon>Basidiomycota</taxon>
        <taxon>Agaricomycotina</taxon>
        <taxon>Agaricomycetes</taxon>
        <taxon>Polyporales</taxon>
        <taxon>Polyporaceae</taxon>
        <taxon>Trametes</taxon>
    </lineage>
</organism>
<proteinExistence type="predicted"/>
<name>A0ACC1PSM1_9APHY</name>
<sequence length="71" mass="7386">MQITYDPVYDKKSNSLDIVACSNGKHGLEAKGYTTFGSLPATYVGGVQAVAGKLSALRGCIARSIDAFSDG</sequence>
<reference evidence="1" key="1">
    <citation type="submission" date="2022-08" db="EMBL/GenBank/DDBJ databases">
        <title>Genome Sequence of Pycnoporus sanguineus.</title>
        <authorList>
            <person name="Buettner E."/>
        </authorList>
    </citation>
    <scope>NUCLEOTIDE SEQUENCE</scope>
    <source>
        <strain evidence="1">CG-C14</strain>
    </source>
</reference>
<keyword evidence="2" id="KW-1185">Reference proteome</keyword>
<dbReference type="Proteomes" id="UP001144978">
    <property type="component" value="Unassembled WGS sequence"/>
</dbReference>
<gene>
    <name evidence="1" type="ORF">NUW54_g6484</name>
</gene>
<accession>A0ACC1PSM1</accession>
<evidence type="ECO:0000313" key="2">
    <source>
        <dbReference type="Proteomes" id="UP001144978"/>
    </source>
</evidence>
<comment type="caution">
    <text evidence="1">The sequence shown here is derived from an EMBL/GenBank/DDBJ whole genome shotgun (WGS) entry which is preliminary data.</text>
</comment>
<protein>
    <submittedName>
        <fullName evidence="1">Uncharacterized protein</fullName>
    </submittedName>
</protein>
<dbReference type="EMBL" id="JANSHE010001733">
    <property type="protein sequence ID" value="KAJ3001345.1"/>
    <property type="molecule type" value="Genomic_DNA"/>
</dbReference>
<evidence type="ECO:0000313" key="1">
    <source>
        <dbReference type="EMBL" id="KAJ3001345.1"/>
    </source>
</evidence>